<dbReference type="EMBL" id="QHHQ01000003">
    <property type="protein sequence ID" value="RAI00465.1"/>
    <property type="molecule type" value="Genomic_DNA"/>
</dbReference>
<dbReference type="AlphaFoldDB" id="A0A8B2NT93"/>
<evidence type="ECO:0000256" key="3">
    <source>
        <dbReference type="ARBA" id="ARBA00022692"/>
    </source>
</evidence>
<feature type="transmembrane region" description="Helical" evidence="6">
    <location>
        <begin position="295"/>
        <end position="324"/>
    </location>
</feature>
<dbReference type="InterPro" id="IPR002549">
    <property type="entry name" value="AI-2E-like"/>
</dbReference>
<name>A0A8B2NT93_9HYPH</name>
<feature type="transmembrane region" description="Helical" evidence="6">
    <location>
        <begin position="331"/>
        <end position="351"/>
    </location>
</feature>
<evidence type="ECO:0000313" key="8">
    <source>
        <dbReference type="Proteomes" id="UP000249590"/>
    </source>
</evidence>
<keyword evidence="8" id="KW-1185">Reference proteome</keyword>
<keyword evidence="3 6" id="KW-0812">Transmembrane</keyword>
<comment type="similarity">
    <text evidence="2">Belongs to the autoinducer-2 exporter (AI-2E) (TC 2.A.86) family.</text>
</comment>
<evidence type="ECO:0000256" key="4">
    <source>
        <dbReference type="ARBA" id="ARBA00022989"/>
    </source>
</evidence>
<dbReference type="Pfam" id="PF01594">
    <property type="entry name" value="AI-2E_transport"/>
    <property type="match status" value="1"/>
</dbReference>
<evidence type="ECO:0000256" key="5">
    <source>
        <dbReference type="ARBA" id="ARBA00023136"/>
    </source>
</evidence>
<dbReference type="GO" id="GO:0055085">
    <property type="term" value="P:transmembrane transport"/>
    <property type="evidence" value="ECO:0007669"/>
    <property type="project" value="TreeGrafter"/>
</dbReference>
<accession>A0A8B2NT93</accession>
<comment type="subcellular location">
    <subcellularLocation>
        <location evidence="1">Membrane</location>
        <topology evidence="1">Multi-pass membrane protein</topology>
    </subcellularLocation>
</comment>
<reference evidence="7 8" key="1">
    <citation type="submission" date="2018-05" db="EMBL/GenBank/DDBJ databases">
        <title>Acuticoccus sediminis sp. nov., isolated from deep-sea sediment of Indian Ocean.</title>
        <authorList>
            <person name="Liu X."/>
            <person name="Lai Q."/>
            <person name="Du Y."/>
            <person name="Sun F."/>
            <person name="Zhang X."/>
            <person name="Wang S."/>
            <person name="Shao Z."/>
        </authorList>
    </citation>
    <scope>NUCLEOTIDE SEQUENCE [LARGE SCALE GENOMIC DNA]</scope>
    <source>
        <strain evidence="7 8">PTG4-2</strain>
    </source>
</reference>
<feature type="transmembrane region" description="Helical" evidence="6">
    <location>
        <begin position="94"/>
        <end position="115"/>
    </location>
</feature>
<evidence type="ECO:0000313" key="7">
    <source>
        <dbReference type="EMBL" id="RAI00465.1"/>
    </source>
</evidence>
<dbReference type="PANTHER" id="PTHR21716">
    <property type="entry name" value="TRANSMEMBRANE PROTEIN"/>
    <property type="match status" value="1"/>
</dbReference>
<evidence type="ECO:0000256" key="2">
    <source>
        <dbReference type="ARBA" id="ARBA00009773"/>
    </source>
</evidence>
<feature type="transmembrane region" description="Helical" evidence="6">
    <location>
        <begin position="267"/>
        <end position="289"/>
    </location>
</feature>
<comment type="caution">
    <text evidence="7">The sequence shown here is derived from an EMBL/GenBank/DDBJ whole genome shotgun (WGS) entry which is preliminary data.</text>
</comment>
<keyword evidence="5 6" id="KW-0472">Membrane</keyword>
<dbReference type="Proteomes" id="UP000249590">
    <property type="component" value="Unassembled WGS sequence"/>
</dbReference>
<evidence type="ECO:0000256" key="1">
    <source>
        <dbReference type="ARBA" id="ARBA00004141"/>
    </source>
</evidence>
<dbReference type="PANTHER" id="PTHR21716:SF16">
    <property type="entry name" value="BLL1467 PROTEIN"/>
    <property type="match status" value="1"/>
</dbReference>
<keyword evidence="4 6" id="KW-1133">Transmembrane helix</keyword>
<feature type="transmembrane region" description="Helical" evidence="6">
    <location>
        <begin position="212"/>
        <end position="230"/>
    </location>
</feature>
<dbReference type="GO" id="GO:0016020">
    <property type="term" value="C:membrane"/>
    <property type="evidence" value="ECO:0007669"/>
    <property type="project" value="UniProtKB-SubCell"/>
</dbReference>
<organism evidence="7 8">
    <name type="scientific">Acuticoccus sediminis</name>
    <dbReference type="NCBI Taxonomy" id="2184697"/>
    <lineage>
        <taxon>Bacteria</taxon>
        <taxon>Pseudomonadati</taxon>
        <taxon>Pseudomonadota</taxon>
        <taxon>Alphaproteobacteria</taxon>
        <taxon>Hyphomicrobiales</taxon>
        <taxon>Amorphaceae</taxon>
        <taxon>Acuticoccus</taxon>
    </lineage>
</organism>
<protein>
    <submittedName>
        <fullName evidence="7">AI-2E family transporter</fullName>
    </submittedName>
</protein>
<feature type="transmembrane region" description="Helical" evidence="6">
    <location>
        <begin position="122"/>
        <end position="144"/>
    </location>
</feature>
<sequence>MSVAMMHPKSGPFFTDHVRLRRTLLRVAALMGRPTRPAALTEGAARLSADDQIRLDEEQFPKKVPVHVGSGVKAPLIILATLSVLAAFDYAESLVLPVVLAFVISLTLTPINLWLQRRIWPGLSAFLLVSAVTMALGIAALTLAQPVTSFIDDAPTIGRQLKLRLEEFRNPLETITEASKEVEQITKAASDPMVREVVVRQPGLLNRAASNIGNIASTLVVAIALTYFLLVTNRLIYEKIVHASPKLSDKKRSLLVVNNIVTTVSKYLLTITIINAGFGVSIAITMYLLDMPSPALWGLAAFLLNYLPFVGSLIGTGSGMLIGLLTYNDPIWALAPGLAYFTLTTLEGHFITPSVLGQRLELNPVAILLSIALWGFIWGVAGVILAVPILIIVKVMSDNIPEMQLFGTFLSGTTSIAEEDEPAPELELPRLP</sequence>
<feature type="transmembrane region" description="Helical" evidence="6">
    <location>
        <begin position="64"/>
        <end position="88"/>
    </location>
</feature>
<gene>
    <name evidence="7" type="ORF">DLJ53_14450</name>
</gene>
<feature type="transmembrane region" description="Helical" evidence="6">
    <location>
        <begin position="371"/>
        <end position="393"/>
    </location>
</feature>
<proteinExistence type="inferred from homology"/>
<evidence type="ECO:0000256" key="6">
    <source>
        <dbReference type="SAM" id="Phobius"/>
    </source>
</evidence>